<keyword evidence="2" id="KW-1185">Reference proteome</keyword>
<dbReference type="EMBL" id="CAJOBP010067015">
    <property type="protein sequence ID" value="CAF4869923.1"/>
    <property type="molecule type" value="Genomic_DNA"/>
</dbReference>
<name>A0A821TE83_9BILA</name>
<dbReference type="Proteomes" id="UP000663873">
    <property type="component" value="Unassembled WGS sequence"/>
</dbReference>
<gene>
    <name evidence="1" type="ORF">UJA718_LOCUS44230</name>
</gene>
<organism evidence="1 2">
    <name type="scientific">Rotaria socialis</name>
    <dbReference type="NCBI Taxonomy" id="392032"/>
    <lineage>
        <taxon>Eukaryota</taxon>
        <taxon>Metazoa</taxon>
        <taxon>Spiralia</taxon>
        <taxon>Gnathifera</taxon>
        <taxon>Rotifera</taxon>
        <taxon>Eurotatoria</taxon>
        <taxon>Bdelloidea</taxon>
        <taxon>Philodinida</taxon>
        <taxon>Philodinidae</taxon>
        <taxon>Rotaria</taxon>
    </lineage>
</organism>
<feature type="non-terminal residue" evidence="1">
    <location>
        <position position="1"/>
    </location>
</feature>
<accession>A0A821TE83</accession>
<proteinExistence type="predicted"/>
<protein>
    <submittedName>
        <fullName evidence="1">Uncharacterized protein</fullName>
    </submittedName>
</protein>
<comment type="caution">
    <text evidence="1">The sequence shown here is derived from an EMBL/GenBank/DDBJ whole genome shotgun (WGS) entry which is preliminary data.</text>
</comment>
<reference evidence="1" key="1">
    <citation type="submission" date="2021-02" db="EMBL/GenBank/DDBJ databases">
        <authorList>
            <person name="Nowell W R."/>
        </authorList>
    </citation>
    <scope>NUCLEOTIDE SEQUENCE</scope>
</reference>
<evidence type="ECO:0000313" key="1">
    <source>
        <dbReference type="EMBL" id="CAF4869923.1"/>
    </source>
</evidence>
<evidence type="ECO:0000313" key="2">
    <source>
        <dbReference type="Proteomes" id="UP000663873"/>
    </source>
</evidence>
<sequence>PGILTPTALNQAIVNTQVAEDFFVREVSNPVEMANYLISMTKHLTNHFKVSHCL</sequence>
<dbReference type="AlphaFoldDB" id="A0A821TE83"/>